<dbReference type="AlphaFoldDB" id="A0A8H5GKJ3"/>
<dbReference type="PANTHER" id="PTHR40465:SF1">
    <property type="entry name" value="DUF6534 DOMAIN-CONTAINING PROTEIN"/>
    <property type="match status" value="1"/>
</dbReference>
<evidence type="ECO:0000313" key="3">
    <source>
        <dbReference type="EMBL" id="KAF5366420.1"/>
    </source>
</evidence>
<organism evidence="3 4">
    <name type="scientific">Tetrapyrgos nigripes</name>
    <dbReference type="NCBI Taxonomy" id="182062"/>
    <lineage>
        <taxon>Eukaryota</taxon>
        <taxon>Fungi</taxon>
        <taxon>Dikarya</taxon>
        <taxon>Basidiomycota</taxon>
        <taxon>Agaricomycotina</taxon>
        <taxon>Agaricomycetes</taxon>
        <taxon>Agaricomycetidae</taxon>
        <taxon>Agaricales</taxon>
        <taxon>Marasmiineae</taxon>
        <taxon>Marasmiaceae</taxon>
        <taxon>Tetrapyrgos</taxon>
    </lineage>
</organism>
<gene>
    <name evidence="3" type="ORF">D9758_009788</name>
</gene>
<dbReference type="InterPro" id="IPR045339">
    <property type="entry name" value="DUF6534"/>
</dbReference>
<dbReference type="Proteomes" id="UP000559256">
    <property type="component" value="Unassembled WGS sequence"/>
</dbReference>
<dbReference type="EMBL" id="JAACJM010000023">
    <property type="protein sequence ID" value="KAF5366420.1"/>
    <property type="molecule type" value="Genomic_DNA"/>
</dbReference>
<feature type="region of interest" description="Disordered" evidence="1">
    <location>
        <begin position="134"/>
        <end position="155"/>
    </location>
</feature>
<comment type="caution">
    <text evidence="3">The sequence shown here is derived from an EMBL/GenBank/DDBJ whole genome shotgun (WGS) entry which is preliminary data.</text>
</comment>
<keyword evidence="4" id="KW-1185">Reference proteome</keyword>
<dbReference type="Pfam" id="PF20152">
    <property type="entry name" value="DUF6534"/>
    <property type="match status" value="1"/>
</dbReference>
<proteinExistence type="predicted"/>
<evidence type="ECO:0000259" key="2">
    <source>
        <dbReference type="Pfam" id="PF20152"/>
    </source>
</evidence>
<sequence length="155" mass="17273">MIILFQRAKTGFKRTTDLLNRLILFSVNTGLPTSLTSIITVVLLEAAPGTFIYIFYHDRTVYTNCLLITLNGREQIRNASQSTSTGEFGMSIPLEISNRRTNVGNNATIDNTANHGTKDPIAIRINQETMENFDDAKPAGTSEEHFHQPHSYGKV</sequence>
<accession>A0A8H5GKJ3</accession>
<dbReference type="OrthoDB" id="3263055at2759"/>
<feature type="compositionally biased region" description="Basic and acidic residues" evidence="1">
    <location>
        <begin position="134"/>
        <end position="147"/>
    </location>
</feature>
<name>A0A8H5GKJ3_9AGAR</name>
<evidence type="ECO:0000256" key="1">
    <source>
        <dbReference type="SAM" id="MobiDB-lite"/>
    </source>
</evidence>
<dbReference type="PANTHER" id="PTHR40465">
    <property type="entry name" value="CHROMOSOME 1, WHOLE GENOME SHOTGUN SEQUENCE"/>
    <property type="match status" value="1"/>
</dbReference>
<reference evidence="3 4" key="1">
    <citation type="journal article" date="2020" name="ISME J.">
        <title>Uncovering the hidden diversity of litter-decomposition mechanisms in mushroom-forming fungi.</title>
        <authorList>
            <person name="Floudas D."/>
            <person name="Bentzer J."/>
            <person name="Ahren D."/>
            <person name="Johansson T."/>
            <person name="Persson P."/>
            <person name="Tunlid A."/>
        </authorList>
    </citation>
    <scope>NUCLEOTIDE SEQUENCE [LARGE SCALE GENOMIC DNA]</scope>
    <source>
        <strain evidence="3 4">CBS 291.85</strain>
    </source>
</reference>
<protein>
    <recommendedName>
        <fullName evidence="2">DUF6534 domain-containing protein</fullName>
    </recommendedName>
</protein>
<evidence type="ECO:0000313" key="4">
    <source>
        <dbReference type="Proteomes" id="UP000559256"/>
    </source>
</evidence>
<feature type="domain" description="DUF6534" evidence="2">
    <location>
        <begin position="1"/>
        <end position="74"/>
    </location>
</feature>